<accession>A0A0G4P8L7</accession>
<dbReference type="Proteomes" id="UP000053732">
    <property type="component" value="Unassembled WGS sequence"/>
</dbReference>
<name>A0A0G4P8L7_PENC3</name>
<keyword evidence="2" id="KW-1185">Reference proteome</keyword>
<dbReference type="EMBL" id="HG793141">
    <property type="protein sequence ID" value="CRL22650.1"/>
    <property type="molecule type" value="Genomic_DNA"/>
</dbReference>
<proteinExistence type="predicted"/>
<dbReference type="AlphaFoldDB" id="A0A0G4P8L7"/>
<evidence type="ECO:0000313" key="2">
    <source>
        <dbReference type="Proteomes" id="UP000053732"/>
    </source>
</evidence>
<protein>
    <submittedName>
        <fullName evidence="1">Str. FM013</fullName>
    </submittedName>
</protein>
<organism evidence="1 2">
    <name type="scientific">Penicillium camemberti (strain FM 013)</name>
    <dbReference type="NCBI Taxonomy" id="1429867"/>
    <lineage>
        <taxon>Eukaryota</taxon>
        <taxon>Fungi</taxon>
        <taxon>Dikarya</taxon>
        <taxon>Ascomycota</taxon>
        <taxon>Pezizomycotina</taxon>
        <taxon>Eurotiomycetes</taxon>
        <taxon>Eurotiomycetidae</taxon>
        <taxon>Eurotiales</taxon>
        <taxon>Aspergillaceae</taxon>
        <taxon>Penicillium</taxon>
    </lineage>
</organism>
<gene>
    <name evidence="1" type="ORF">PCAMFM013_S008g000079</name>
</gene>
<reference evidence="1 2" key="1">
    <citation type="journal article" date="2014" name="Nat. Commun.">
        <title>Multiple recent horizontal transfers of a large genomic region in cheese making fungi.</title>
        <authorList>
            <person name="Cheeseman K."/>
            <person name="Ropars J."/>
            <person name="Renault P."/>
            <person name="Dupont J."/>
            <person name="Gouzy J."/>
            <person name="Branca A."/>
            <person name="Abraham A.L."/>
            <person name="Ceppi M."/>
            <person name="Conseiller E."/>
            <person name="Debuchy R."/>
            <person name="Malagnac F."/>
            <person name="Goarin A."/>
            <person name="Silar P."/>
            <person name="Lacoste S."/>
            <person name="Sallet E."/>
            <person name="Bensimon A."/>
            <person name="Giraud T."/>
            <person name="Brygoo Y."/>
        </authorList>
    </citation>
    <scope>NUCLEOTIDE SEQUENCE [LARGE SCALE GENOMIC DNA]</scope>
    <source>
        <strain evidence="2">FM 013</strain>
    </source>
</reference>
<evidence type="ECO:0000313" key="1">
    <source>
        <dbReference type="EMBL" id="CRL22650.1"/>
    </source>
</evidence>
<sequence>MILCQSNGFVLECLSDGWEFQFYSLDLEVLVVANAIFGYELVACPVDPEVLLNCILLGYQLLTYFDNVENPHQDLQTPELTEDILFITKTYDTPHLPRENPYPVDWLLRKDLARGIREFQKLVLKIPESRQTQYLEQAEPRWQKVATKVAHMIIQAQAVAIPLQAMS</sequence>